<feature type="transmembrane region" description="Helical" evidence="2">
    <location>
        <begin position="156"/>
        <end position="173"/>
    </location>
</feature>
<feature type="compositionally biased region" description="Basic and acidic residues" evidence="1">
    <location>
        <begin position="432"/>
        <end position="444"/>
    </location>
</feature>
<evidence type="ECO:0000313" key="5">
    <source>
        <dbReference type="Proteomes" id="UP000585474"/>
    </source>
</evidence>
<dbReference type="GO" id="GO:0005634">
    <property type="term" value="C:nucleus"/>
    <property type="evidence" value="ECO:0007669"/>
    <property type="project" value="TreeGrafter"/>
</dbReference>
<gene>
    <name evidence="4" type="ORF">Acr_04g0002990</name>
</gene>
<keyword evidence="2" id="KW-0812">Transmembrane</keyword>
<feature type="compositionally biased region" description="Low complexity" evidence="1">
    <location>
        <begin position="955"/>
        <end position="965"/>
    </location>
</feature>
<organism evidence="4 5">
    <name type="scientific">Actinidia rufa</name>
    <dbReference type="NCBI Taxonomy" id="165716"/>
    <lineage>
        <taxon>Eukaryota</taxon>
        <taxon>Viridiplantae</taxon>
        <taxon>Streptophyta</taxon>
        <taxon>Embryophyta</taxon>
        <taxon>Tracheophyta</taxon>
        <taxon>Spermatophyta</taxon>
        <taxon>Magnoliopsida</taxon>
        <taxon>eudicotyledons</taxon>
        <taxon>Gunneridae</taxon>
        <taxon>Pentapetalae</taxon>
        <taxon>asterids</taxon>
        <taxon>Ericales</taxon>
        <taxon>Actinidiaceae</taxon>
        <taxon>Actinidia</taxon>
    </lineage>
</organism>
<dbReference type="Pfam" id="PF08729">
    <property type="entry name" value="HUN"/>
    <property type="match status" value="1"/>
</dbReference>
<feature type="region of interest" description="Disordered" evidence="1">
    <location>
        <begin position="647"/>
        <end position="666"/>
    </location>
</feature>
<evidence type="ECO:0000313" key="4">
    <source>
        <dbReference type="EMBL" id="GFY85561.1"/>
    </source>
</evidence>
<keyword evidence="2" id="KW-0472">Membrane</keyword>
<reference evidence="4 5" key="1">
    <citation type="submission" date="2019-07" db="EMBL/GenBank/DDBJ databases">
        <title>De Novo Assembly of kiwifruit Actinidia rufa.</title>
        <authorList>
            <person name="Sugita-Konishi S."/>
            <person name="Sato K."/>
            <person name="Mori E."/>
            <person name="Abe Y."/>
            <person name="Kisaki G."/>
            <person name="Hamano K."/>
            <person name="Suezawa K."/>
            <person name="Otani M."/>
            <person name="Fukuda T."/>
            <person name="Manabe T."/>
            <person name="Gomi K."/>
            <person name="Tabuchi M."/>
            <person name="Akimitsu K."/>
            <person name="Kataoka I."/>
        </authorList>
    </citation>
    <scope>NUCLEOTIDE SEQUENCE [LARGE SCALE GENOMIC DNA]</scope>
    <source>
        <strain evidence="5">cv. Fuchu</strain>
    </source>
</reference>
<feature type="transmembrane region" description="Helical" evidence="2">
    <location>
        <begin position="121"/>
        <end position="144"/>
    </location>
</feature>
<feature type="region of interest" description="Disordered" evidence="1">
    <location>
        <begin position="414"/>
        <end position="458"/>
    </location>
</feature>
<evidence type="ECO:0000259" key="3">
    <source>
        <dbReference type="Pfam" id="PF08729"/>
    </source>
</evidence>
<feature type="domain" description="Hpc2-related" evidence="3">
    <location>
        <begin position="363"/>
        <end position="411"/>
    </location>
</feature>
<dbReference type="AlphaFoldDB" id="A0A7J0EGH9"/>
<name>A0A7J0EGH9_9ERIC</name>
<keyword evidence="2" id="KW-1133">Transmembrane helix</keyword>
<dbReference type="EMBL" id="BJWL01000004">
    <property type="protein sequence ID" value="GFY85561.1"/>
    <property type="molecule type" value="Genomic_DNA"/>
</dbReference>
<evidence type="ECO:0000256" key="2">
    <source>
        <dbReference type="SAM" id="Phobius"/>
    </source>
</evidence>
<proteinExistence type="predicted"/>
<comment type="caution">
    <text evidence="4">The sequence shown here is derived from an EMBL/GenBank/DDBJ whole genome shotgun (WGS) entry which is preliminary data.</text>
</comment>
<dbReference type="InterPro" id="IPR014840">
    <property type="entry name" value="HRD"/>
</dbReference>
<dbReference type="Proteomes" id="UP000585474">
    <property type="component" value="Unassembled WGS sequence"/>
</dbReference>
<accession>A0A7J0EGH9</accession>
<protein>
    <submittedName>
        <fullName evidence="4">Wound-responsive family protein</fullName>
    </submittedName>
</protein>
<sequence length="972" mass="107657">MRLLLFRLQLGIFDTDMVVLELPLIKALSSEILMLCKELEEMLVKLLHLGSESHRKQEVESPGAHVVPPLLDQNDHLIDADGGPPIVIESVHTDVEEGNPPSGEATAPCTRVAAGMAMPMPVIMVAGTLVEPLVVVVAAAGIIFTVKPTQIRCRGFLTRLGILIAMVVVTCYMEKVAMRRDEVQDYIRIPETRRNPKGERGQNGWRSMIRRLQNKEIPIKQANLMKFILVNPVIHESLRFPPLRRHEALAVHHGDFLASAAEPAARGSRSYLNFDFETVRWRKGRAVVVVANQRGLSSSFVSVGGRQRFTVELRPGETTIVSWKKLVKDATKVAVPISVPEPPADAHPALEARLAPGKHSSDEEDLNDVPDDDEYDTEDSFIDDTELDEYFQVDNSAIKHDGFFVNRGKLERINEPTSLANQQPKKRRRKDGAKDHGEGDDGHVPNKHLKVGKKATGKSDLLVGKSTTVPSHVVALPSVHHIDMKFQNQMNSSVVGAKNKSAETKTSVDPPPSKVSNGDASLSLAVEKDVDKQKTGIAPSMYQGNKLKDGGEVSDASVQRSHDKSSYVQSKSQAGKLSNNFDELDQAVQWREKDGIRERPDLNVTEGKYSTQITKTPLMQRKESSNVRPKSTMLEKAIKELEKMVADSRPPASEAQDADISSQAVKRRLPREVKQKLAKVARVAQANHGKISKELVNRLMSILGHMMQLRTLKALEQQAGASDDFQEIGNEEKEVIKRKCSMDDVLEDKICGLYDLFVEGLDEDAGPQVRKLYAELAALWPDGFMNNHGIKRAICRAKDRKRALYRQHKDQENVKKKKLLIQKTEETVRVETTSIAQPQCTQEKLVIDSNNHGSTSLVRPLVSATVTNVSARAPSTSLSGPTLERPRLEKVKGSSSNPNEARTMDALTKKKVKRKPESELGETHFRLEKLGLAPGEDRHKPRKQVVAPPPKRSLPAVVAAAAAPPQNFEQPS</sequence>
<evidence type="ECO:0000256" key="1">
    <source>
        <dbReference type="SAM" id="MobiDB-lite"/>
    </source>
</evidence>
<keyword evidence="5" id="KW-1185">Reference proteome</keyword>
<feature type="compositionally biased region" description="Basic residues" evidence="1">
    <location>
        <begin position="445"/>
        <end position="456"/>
    </location>
</feature>
<dbReference type="OrthoDB" id="68076at2759"/>
<dbReference type="GO" id="GO:0006325">
    <property type="term" value="P:chromatin organization"/>
    <property type="evidence" value="ECO:0007669"/>
    <property type="project" value="TreeGrafter"/>
</dbReference>
<feature type="region of interest" description="Disordered" evidence="1">
    <location>
        <begin position="355"/>
        <end position="379"/>
    </location>
</feature>
<dbReference type="PANTHER" id="PTHR21669:SF28">
    <property type="entry name" value="YEMANUCLEIN"/>
    <property type="match status" value="1"/>
</dbReference>
<dbReference type="PANTHER" id="PTHR21669">
    <property type="entry name" value="CAPZ-INTERACTING PROTEIN AND RELATED PROTEINS"/>
    <property type="match status" value="1"/>
</dbReference>
<feature type="compositionally biased region" description="Acidic residues" evidence="1">
    <location>
        <begin position="362"/>
        <end position="379"/>
    </location>
</feature>
<feature type="region of interest" description="Disordered" evidence="1">
    <location>
        <begin position="494"/>
        <end position="574"/>
    </location>
</feature>
<feature type="compositionally biased region" description="Basic and acidic residues" evidence="1">
    <location>
        <begin position="915"/>
        <end position="939"/>
    </location>
</feature>
<feature type="region of interest" description="Disordered" evidence="1">
    <location>
        <begin position="872"/>
        <end position="972"/>
    </location>
</feature>